<gene>
    <name evidence="1" type="ORF">NDN08_001440</name>
</gene>
<name>A0AAV8UQW5_9RHOD</name>
<protein>
    <submittedName>
        <fullName evidence="1">Uncharacterized protein</fullName>
    </submittedName>
</protein>
<keyword evidence="2" id="KW-1185">Reference proteome</keyword>
<organism evidence="1 2">
    <name type="scientific">Rhodosorus marinus</name>
    <dbReference type="NCBI Taxonomy" id="101924"/>
    <lineage>
        <taxon>Eukaryota</taxon>
        <taxon>Rhodophyta</taxon>
        <taxon>Stylonematophyceae</taxon>
        <taxon>Stylonematales</taxon>
        <taxon>Stylonemataceae</taxon>
        <taxon>Rhodosorus</taxon>
    </lineage>
</organism>
<dbReference type="InterPro" id="IPR012340">
    <property type="entry name" value="NA-bd_OB-fold"/>
</dbReference>
<dbReference type="EMBL" id="JAMWBK010000005">
    <property type="protein sequence ID" value="KAJ8904926.1"/>
    <property type="molecule type" value="Genomic_DNA"/>
</dbReference>
<dbReference type="Gene3D" id="2.40.50.140">
    <property type="entry name" value="Nucleic acid-binding proteins"/>
    <property type="match status" value="1"/>
</dbReference>
<reference evidence="1 2" key="1">
    <citation type="journal article" date="2023" name="Nat. Commun.">
        <title>Origin of minicircular mitochondrial genomes in red algae.</title>
        <authorList>
            <person name="Lee Y."/>
            <person name="Cho C.H."/>
            <person name="Lee Y.M."/>
            <person name="Park S.I."/>
            <person name="Yang J.H."/>
            <person name="West J.A."/>
            <person name="Bhattacharya D."/>
            <person name="Yoon H.S."/>
        </authorList>
    </citation>
    <scope>NUCLEOTIDE SEQUENCE [LARGE SCALE GENOMIC DNA]</scope>
    <source>
        <strain evidence="1 2">CCMP1338</strain>
        <tissue evidence="1">Whole cell</tissue>
    </source>
</reference>
<accession>A0AAV8UQW5</accession>
<comment type="caution">
    <text evidence="1">The sequence shown here is derived from an EMBL/GenBank/DDBJ whole genome shotgun (WGS) entry which is preliminary data.</text>
</comment>
<evidence type="ECO:0000313" key="1">
    <source>
        <dbReference type="EMBL" id="KAJ8904926.1"/>
    </source>
</evidence>
<dbReference type="AlphaFoldDB" id="A0AAV8UQW5"/>
<proteinExistence type="predicted"/>
<evidence type="ECO:0000313" key="2">
    <source>
        <dbReference type="Proteomes" id="UP001157974"/>
    </source>
</evidence>
<sequence length="86" mass="9574">MKRLIQNEVVLEMHGVELLVDISKVGNLYIGKGCLLLMFIGELALRMSDIPSSGYILIARVGADVSKLDVHLFEKYAMQALHFSNP</sequence>
<dbReference type="Proteomes" id="UP001157974">
    <property type="component" value="Unassembled WGS sequence"/>
</dbReference>